<reference evidence="5" key="1">
    <citation type="submission" date="2014-02" db="EMBL/GenBank/DDBJ databases">
        <title>Complete genome sequence and comparative genomic analysis of the nitrogen-fixing bacterium Leptospirillum ferriphilum YSK.</title>
        <authorList>
            <person name="Guo X."/>
            <person name="Yin H."/>
            <person name="Liang Y."/>
            <person name="Hu Q."/>
            <person name="Ma L."/>
            <person name="Xiao Y."/>
            <person name="Zhang X."/>
            <person name="Qiu G."/>
            <person name="Liu X."/>
        </authorList>
    </citation>
    <scope>NUCLEOTIDE SEQUENCE [LARGE SCALE GENOMIC DNA]</scope>
    <source>
        <strain evidence="5">YSK</strain>
    </source>
</reference>
<evidence type="ECO:0000259" key="3">
    <source>
        <dbReference type="PROSITE" id="PS51677"/>
    </source>
</evidence>
<dbReference type="InterPro" id="IPR011330">
    <property type="entry name" value="Glyco_hydro/deAcase_b/a-brl"/>
</dbReference>
<name>A0A059XSE6_9BACT</name>
<evidence type="ECO:0000313" key="4">
    <source>
        <dbReference type="EMBL" id="AIA31544.1"/>
    </source>
</evidence>
<accession>A0A059XSE6</accession>
<dbReference type="Gene3D" id="3.20.20.370">
    <property type="entry name" value="Glycoside hydrolase/deacetylase"/>
    <property type="match status" value="1"/>
</dbReference>
<dbReference type="AlphaFoldDB" id="A0A059XSE6"/>
<feature type="domain" description="NodB homology" evidence="3">
    <location>
        <begin position="77"/>
        <end position="269"/>
    </location>
</feature>
<dbReference type="Proteomes" id="UP000027059">
    <property type="component" value="Chromosome"/>
</dbReference>
<comment type="subcellular location">
    <subcellularLocation>
        <location evidence="1">Secreted</location>
    </subcellularLocation>
</comment>
<proteinExistence type="predicted"/>
<dbReference type="SUPFAM" id="SSF88713">
    <property type="entry name" value="Glycoside hydrolase/deacetylase"/>
    <property type="match status" value="1"/>
</dbReference>
<gene>
    <name evidence="4" type="ORF">Y981_03285</name>
</gene>
<organism evidence="4 5">
    <name type="scientific">Leptospirillum ferriphilum YSK</name>
    <dbReference type="NCBI Taxonomy" id="1441628"/>
    <lineage>
        <taxon>Bacteria</taxon>
        <taxon>Pseudomonadati</taxon>
        <taxon>Nitrospirota</taxon>
        <taxon>Nitrospiria</taxon>
        <taxon>Nitrospirales</taxon>
        <taxon>Nitrospiraceae</taxon>
        <taxon>Leptospirillum</taxon>
    </lineage>
</organism>
<reference evidence="4 5" key="2">
    <citation type="journal article" date="2015" name="Biomed. Res. Int.">
        <title>Effects of Arsenite Resistance on the Growth and Functional Gene Expression of Leptospirillum ferriphilum and Acidithiobacillus thiooxidans in Pure Culture and Coculture.</title>
        <authorList>
            <person name="Jiang H."/>
            <person name="Liang Y."/>
            <person name="Yin H."/>
            <person name="Xiao Y."/>
            <person name="Guo X."/>
            <person name="Xu Y."/>
            <person name="Hu Q."/>
            <person name="Liu H."/>
            <person name="Liu X."/>
        </authorList>
    </citation>
    <scope>NUCLEOTIDE SEQUENCE [LARGE SCALE GENOMIC DNA]</scope>
    <source>
        <strain evidence="4 5">YSK</strain>
    </source>
</reference>
<dbReference type="GO" id="GO:0005975">
    <property type="term" value="P:carbohydrate metabolic process"/>
    <property type="evidence" value="ECO:0007669"/>
    <property type="project" value="InterPro"/>
</dbReference>
<dbReference type="Pfam" id="PF01522">
    <property type="entry name" value="Polysacc_deac_1"/>
    <property type="match status" value="1"/>
</dbReference>
<protein>
    <recommendedName>
        <fullName evidence="3">NodB homology domain-containing protein</fullName>
    </recommendedName>
</protein>
<dbReference type="InterPro" id="IPR002509">
    <property type="entry name" value="NODB_dom"/>
</dbReference>
<evidence type="ECO:0000313" key="5">
    <source>
        <dbReference type="Proteomes" id="UP000027059"/>
    </source>
</evidence>
<dbReference type="PROSITE" id="PS51677">
    <property type="entry name" value="NODB"/>
    <property type="match status" value="1"/>
</dbReference>
<dbReference type="EMBL" id="CP007243">
    <property type="protein sequence ID" value="AIA31544.1"/>
    <property type="molecule type" value="Genomic_DNA"/>
</dbReference>
<dbReference type="KEGG" id="lfp:Y981_03285"/>
<evidence type="ECO:0000256" key="1">
    <source>
        <dbReference type="ARBA" id="ARBA00004613"/>
    </source>
</evidence>
<dbReference type="PANTHER" id="PTHR34216:SF3">
    <property type="entry name" value="POLY-BETA-1,6-N-ACETYL-D-GLUCOSAMINE N-DEACETYLASE"/>
    <property type="match status" value="1"/>
</dbReference>
<dbReference type="GO" id="GO:0016810">
    <property type="term" value="F:hydrolase activity, acting on carbon-nitrogen (but not peptide) bonds"/>
    <property type="evidence" value="ECO:0007669"/>
    <property type="project" value="InterPro"/>
</dbReference>
<dbReference type="PANTHER" id="PTHR34216">
    <property type="match status" value="1"/>
</dbReference>
<evidence type="ECO:0000256" key="2">
    <source>
        <dbReference type="ARBA" id="ARBA00022729"/>
    </source>
</evidence>
<keyword evidence="5" id="KW-1185">Reference proteome</keyword>
<keyword evidence="2" id="KW-0732">Signal</keyword>
<dbReference type="HOGENOM" id="CLU_030024_5_3_0"/>
<dbReference type="InterPro" id="IPR051398">
    <property type="entry name" value="Polysacch_Deacetylase"/>
</dbReference>
<dbReference type="GO" id="GO:0005576">
    <property type="term" value="C:extracellular region"/>
    <property type="evidence" value="ECO:0007669"/>
    <property type="project" value="UniProtKB-SubCell"/>
</dbReference>
<sequence length="269" mass="29553">MGEIVNVPQALVLMYHQIVPEGSPEGWVPSSLADARYGVSLRNFARQMAFLRENGVDVVSLDDWIGGQVSPGPRSSPRVIVTFDDGYESDWTLAAPVLESFSIPATFFVSTGYLGSTGMMREDQLRRLAENPLFSIGSHGETHRFLTTLPEESCRLELVRSFARIRSLTGQTAVDLSAPGGRINRAIASLARKIGYRAVLTSKPGILCGSGNLVSIPRLPILNAHSPEEFAELLDPRSWAFRMDRLVRMAKQGLRGLAMGLGIRDRIRT</sequence>
<dbReference type="CDD" id="cd10918">
    <property type="entry name" value="CE4_NodB_like_5s_6s"/>
    <property type="match status" value="1"/>
</dbReference>